<feature type="domain" description="HTH deoR-type" evidence="5">
    <location>
        <begin position="9"/>
        <end position="64"/>
    </location>
</feature>
<evidence type="ECO:0000256" key="4">
    <source>
        <dbReference type="ARBA" id="ARBA00023163"/>
    </source>
</evidence>
<dbReference type="SUPFAM" id="SSF100950">
    <property type="entry name" value="NagB/RpiA/CoA transferase-like"/>
    <property type="match status" value="1"/>
</dbReference>
<dbReference type="EMBL" id="VCDI01000003">
    <property type="protein sequence ID" value="TLU72555.1"/>
    <property type="molecule type" value="Genomic_DNA"/>
</dbReference>
<name>A0A5R9J4K6_9PROT</name>
<dbReference type="PRINTS" id="PR00037">
    <property type="entry name" value="HTHLACR"/>
</dbReference>
<dbReference type="GO" id="GO:0003677">
    <property type="term" value="F:DNA binding"/>
    <property type="evidence" value="ECO:0007669"/>
    <property type="project" value="UniProtKB-KW"/>
</dbReference>
<dbReference type="InterPro" id="IPR037171">
    <property type="entry name" value="NagB/RpiA_transferase-like"/>
</dbReference>
<dbReference type="InterPro" id="IPR014036">
    <property type="entry name" value="DeoR-like_C"/>
</dbReference>
<evidence type="ECO:0000256" key="3">
    <source>
        <dbReference type="ARBA" id="ARBA00023125"/>
    </source>
</evidence>
<keyword evidence="3" id="KW-0238">DNA-binding</keyword>
<dbReference type="PANTHER" id="PTHR30363">
    <property type="entry name" value="HTH-TYPE TRANSCRIPTIONAL REGULATOR SRLR-RELATED"/>
    <property type="match status" value="1"/>
</dbReference>
<keyword evidence="1" id="KW-0678">Repressor</keyword>
<evidence type="ECO:0000313" key="7">
    <source>
        <dbReference type="Proteomes" id="UP000305654"/>
    </source>
</evidence>
<sequence>MVETTWSMPDERQRHILEHLSRSGRVMAIDLARRFGVSEDTARRDLRDLAAAGLCRRVYGGALPLSPATGTLRQRETEQVSRKAALGQAAADLLAKVIQPHQVLFLDAGSTNVAVARALSQELRITVVAHAPRVAAALADAAGIELVMIGGRVDPRSGAALGIRALRDLAAIRIDVALLGACAIDAAAGLAAFHLEDAEFKRAAAQDAAMVLSTATSGKLGTGAPFAVLPASRLAHLVVEADAPATLLEPFVALGIAIHRAGAAT</sequence>
<dbReference type="PANTHER" id="PTHR30363:SF4">
    <property type="entry name" value="GLYCEROL-3-PHOSPHATE REGULON REPRESSOR"/>
    <property type="match status" value="1"/>
</dbReference>
<accession>A0A5R9J4K6</accession>
<dbReference type="Proteomes" id="UP000305654">
    <property type="component" value="Unassembled WGS sequence"/>
</dbReference>
<dbReference type="InterPro" id="IPR018356">
    <property type="entry name" value="Tscrpt_reg_HTH_DeoR_CS"/>
</dbReference>
<dbReference type="InterPro" id="IPR001034">
    <property type="entry name" value="DeoR_HTH"/>
</dbReference>
<dbReference type="OrthoDB" id="9814815at2"/>
<dbReference type="SMART" id="SM01134">
    <property type="entry name" value="DeoRC"/>
    <property type="match status" value="1"/>
</dbReference>
<dbReference type="InterPro" id="IPR036388">
    <property type="entry name" value="WH-like_DNA-bd_sf"/>
</dbReference>
<organism evidence="6 7">
    <name type="scientific">Lichenicoccus roseus</name>
    <dbReference type="NCBI Taxonomy" id="2683649"/>
    <lineage>
        <taxon>Bacteria</taxon>
        <taxon>Pseudomonadati</taxon>
        <taxon>Pseudomonadota</taxon>
        <taxon>Alphaproteobacteria</taxon>
        <taxon>Acetobacterales</taxon>
        <taxon>Acetobacteraceae</taxon>
        <taxon>Lichenicoccus</taxon>
    </lineage>
</organism>
<evidence type="ECO:0000313" key="6">
    <source>
        <dbReference type="EMBL" id="TLU72555.1"/>
    </source>
</evidence>
<dbReference type="PROSITE" id="PS00894">
    <property type="entry name" value="HTH_DEOR_1"/>
    <property type="match status" value="1"/>
</dbReference>
<dbReference type="SUPFAM" id="SSF46785">
    <property type="entry name" value="Winged helix' DNA-binding domain"/>
    <property type="match status" value="1"/>
</dbReference>
<dbReference type="SMART" id="SM00420">
    <property type="entry name" value="HTH_DEOR"/>
    <property type="match status" value="1"/>
</dbReference>
<dbReference type="GO" id="GO:0003700">
    <property type="term" value="F:DNA-binding transcription factor activity"/>
    <property type="evidence" value="ECO:0007669"/>
    <property type="project" value="InterPro"/>
</dbReference>
<keyword evidence="7" id="KW-1185">Reference proteome</keyword>
<dbReference type="InterPro" id="IPR050313">
    <property type="entry name" value="Carb_Metab_HTH_regulators"/>
</dbReference>
<reference evidence="6 7" key="1">
    <citation type="submission" date="2019-05" db="EMBL/GenBank/DDBJ databases">
        <authorList>
            <person name="Pankratov T."/>
            <person name="Grouzdev D."/>
        </authorList>
    </citation>
    <scope>NUCLEOTIDE SEQUENCE [LARGE SCALE GENOMIC DNA]</scope>
    <source>
        <strain evidence="6 7">KEBCLARHB70R</strain>
    </source>
</reference>
<proteinExistence type="predicted"/>
<dbReference type="Gene3D" id="1.10.10.10">
    <property type="entry name" value="Winged helix-like DNA-binding domain superfamily/Winged helix DNA-binding domain"/>
    <property type="match status" value="1"/>
</dbReference>
<protein>
    <submittedName>
        <fullName evidence="6">DeoR/GlpR transcriptional regulator</fullName>
    </submittedName>
</protein>
<dbReference type="Gene3D" id="3.40.50.1360">
    <property type="match status" value="1"/>
</dbReference>
<dbReference type="PROSITE" id="PS51000">
    <property type="entry name" value="HTH_DEOR_2"/>
    <property type="match status" value="1"/>
</dbReference>
<comment type="caution">
    <text evidence="6">The sequence shown here is derived from an EMBL/GenBank/DDBJ whole genome shotgun (WGS) entry which is preliminary data.</text>
</comment>
<gene>
    <name evidence="6" type="ORF">FE263_10915</name>
</gene>
<evidence type="ECO:0000256" key="2">
    <source>
        <dbReference type="ARBA" id="ARBA00023015"/>
    </source>
</evidence>
<evidence type="ECO:0000259" key="5">
    <source>
        <dbReference type="PROSITE" id="PS51000"/>
    </source>
</evidence>
<evidence type="ECO:0000256" key="1">
    <source>
        <dbReference type="ARBA" id="ARBA00022491"/>
    </source>
</evidence>
<keyword evidence="2" id="KW-0805">Transcription regulation</keyword>
<dbReference type="Pfam" id="PF08220">
    <property type="entry name" value="HTH_DeoR"/>
    <property type="match status" value="1"/>
</dbReference>
<keyword evidence="4" id="KW-0804">Transcription</keyword>
<dbReference type="InterPro" id="IPR036390">
    <property type="entry name" value="WH_DNA-bd_sf"/>
</dbReference>
<dbReference type="AlphaFoldDB" id="A0A5R9J4K6"/>
<dbReference type="Pfam" id="PF00455">
    <property type="entry name" value="DeoRC"/>
    <property type="match status" value="1"/>
</dbReference>